<evidence type="ECO:0000313" key="1">
    <source>
        <dbReference type="EMBL" id="KPQ31207.1"/>
    </source>
</evidence>
<reference evidence="1 2" key="1">
    <citation type="submission" date="2015-09" db="EMBL/GenBank/DDBJ databases">
        <title>Identification and resolution of microdiversity through metagenomic sequencing of parallel consortia.</title>
        <authorList>
            <person name="Nelson W.C."/>
            <person name="Romine M.F."/>
            <person name="Lindemann S.R."/>
        </authorList>
    </citation>
    <scope>NUCLEOTIDE SEQUENCE [LARGE SCALE GENOMIC DNA]</scope>
    <source>
        <strain evidence="1">Ana</strain>
    </source>
</reference>
<evidence type="ECO:0000313" key="2">
    <source>
        <dbReference type="Proteomes" id="UP000050465"/>
    </source>
</evidence>
<proteinExistence type="predicted"/>
<name>A0A0P7YN72_9CYAN</name>
<protein>
    <submittedName>
        <fullName evidence="1">Uncharacterized protein</fullName>
    </submittedName>
</protein>
<comment type="caution">
    <text evidence="1">The sequence shown here is derived from an EMBL/GenBank/DDBJ whole genome shotgun (WGS) entry which is preliminary data.</text>
</comment>
<organism evidence="1 2">
    <name type="scientific">Phormidesmis priestleyi Ana</name>
    <dbReference type="NCBI Taxonomy" id="1666911"/>
    <lineage>
        <taxon>Bacteria</taxon>
        <taxon>Bacillati</taxon>
        <taxon>Cyanobacteriota</taxon>
        <taxon>Cyanophyceae</taxon>
        <taxon>Leptolyngbyales</taxon>
        <taxon>Leptolyngbyaceae</taxon>
        <taxon>Phormidesmis</taxon>
    </lineage>
</organism>
<gene>
    <name evidence="1" type="ORF">HLUCCA11_24295</name>
</gene>
<accession>A0A0P7YN72</accession>
<dbReference type="EMBL" id="LJZR01000120">
    <property type="protein sequence ID" value="KPQ31207.1"/>
    <property type="molecule type" value="Genomic_DNA"/>
</dbReference>
<dbReference type="Proteomes" id="UP000050465">
    <property type="component" value="Unassembled WGS sequence"/>
</dbReference>
<sequence length="66" mass="7416">MSLALATKAVALGEKFVLKSTFFSSAHCQFVAIVVSCSLIRLTTAYLSRFSLSYFCWEAEHDRHPQ</sequence>
<dbReference type="AlphaFoldDB" id="A0A0P7YN72"/>